<feature type="compositionally biased region" description="Polar residues" evidence="2">
    <location>
        <begin position="147"/>
        <end position="158"/>
    </location>
</feature>
<accession>A0A369WGS4</accession>
<proteinExistence type="inferred from homology"/>
<gene>
    <name evidence="3" type="ORF">DV711_13160</name>
</gene>
<protein>
    <submittedName>
        <fullName evidence="3">[NiFe]-hydrogenase assembly, chaperone, HybE</fullName>
    </submittedName>
</protein>
<dbReference type="AlphaFoldDB" id="A0A369WGS4"/>
<dbReference type="Proteomes" id="UP000253769">
    <property type="component" value="Unassembled WGS sequence"/>
</dbReference>
<name>A0A369WGS4_9GAMM</name>
<evidence type="ECO:0000313" key="3">
    <source>
        <dbReference type="EMBL" id="RDE19816.1"/>
    </source>
</evidence>
<dbReference type="EMBL" id="QQOH01000003">
    <property type="protein sequence ID" value="RDE19816.1"/>
    <property type="molecule type" value="Genomic_DNA"/>
</dbReference>
<dbReference type="Gene3D" id="3.30.1460.40">
    <property type="entry name" value="[NiFe]-hydrogenase assembly chaperone, HybE"/>
    <property type="match status" value="1"/>
</dbReference>
<dbReference type="InterPro" id="IPR023994">
    <property type="entry name" value="NiFe-hyd_HybE"/>
</dbReference>
<organism evidence="3 4">
    <name type="scientific">Motiliproteus coralliicola</name>
    <dbReference type="NCBI Taxonomy" id="2283196"/>
    <lineage>
        <taxon>Bacteria</taxon>
        <taxon>Pseudomonadati</taxon>
        <taxon>Pseudomonadota</taxon>
        <taxon>Gammaproteobacteria</taxon>
        <taxon>Oceanospirillales</taxon>
        <taxon>Oceanospirillaceae</taxon>
        <taxon>Motiliproteus</taxon>
    </lineage>
</organism>
<dbReference type="Pfam" id="PF11939">
    <property type="entry name" value="NiFe-hyd_HybE"/>
    <property type="match status" value="1"/>
</dbReference>
<keyword evidence="4" id="KW-1185">Reference proteome</keyword>
<dbReference type="InterPro" id="IPR038530">
    <property type="entry name" value="NiFe-hyd_HybE_sf"/>
</dbReference>
<feature type="region of interest" description="Disordered" evidence="2">
    <location>
        <begin position="147"/>
        <end position="192"/>
    </location>
</feature>
<evidence type="ECO:0000256" key="1">
    <source>
        <dbReference type="ARBA" id="ARBA00006532"/>
    </source>
</evidence>
<sequence>MKDFQPFDGFSDNPAAVLEALYERVYEQEMKELSICNPQVRVEAVEFKVWEGQWVGAVVTPWFINLYILHRQGESWPELKLGKGNEIAIEFPAGVIKFTPRFEPELGYYLCCSLVSPMGDYDNHAQAVQAAIDAVRQLTAIPLLDTTAQQPDTVQQHEPISDQEPLSRRDFLRGKRPETEREPEQVPIRNAREGLDAVNAALKL</sequence>
<dbReference type="NCBIfam" id="TIGR03993">
    <property type="entry name" value="hydrog_HybE"/>
    <property type="match status" value="1"/>
</dbReference>
<reference evidence="3 4" key="1">
    <citation type="submission" date="2018-07" db="EMBL/GenBank/DDBJ databases">
        <title>Motiliproteus coralliicola sp. nov., a bacterium isolated from Coral.</title>
        <authorList>
            <person name="Wang G."/>
        </authorList>
    </citation>
    <scope>NUCLEOTIDE SEQUENCE [LARGE SCALE GENOMIC DNA]</scope>
    <source>
        <strain evidence="3 4">C34</strain>
    </source>
</reference>
<evidence type="ECO:0000313" key="4">
    <source>
        <dbReference type="Proteomes" id="UP000253769"/>
    </source>
</evidence>
<evidence type="ECO:0000256" key="2">
    <source>
        <dbReference type="SAM" id="MobiDB-lite"/>
    </source>
</evidence>
<dbReference type="OrthoDB" id="7060130at2"/>
<comment type="caution">
    <text evidence="3">The sequence shown here is derived from an EMBL/GenBank/DDBJ whole genome shotgun (WGS) entry which is preliminary data.</text>
</comment>
<dbReference type="RefSeq" id="WP_114696161.1">
    <property type="nucleotide sequence ID" value="NZ_QQOH01000003.1"/>
</dbReference>
<feature type="compositionally biased region" description="Basic and acidic residues" evidence="2">
    <location>
        <begin position="165"/>
        <end position="192"/>
    </location>
</feature>
<comment type="similarity">
    <text evidence="1">Belongs to the HupJ family.</text>
</comment>